<feature type="domain" description="HTH gntR-type" evidence="4">
    <location>
        <begin position="1"/>
        <end position="67"/>
    </location>
</feature>
<keyword evidence="3" id="KW-0804">Transcription</keyword>
<evidence type="ECO:0000313" key="5">
    <source>
        <dbReference type="EMBL" id="AUG87235.1"/>
    </source>
</evidence>
<keyword evidence="6" id="KW-1185">Reference proteome</keyword>
<sequence length="75" mass="8155">MWRQVAEIIRKRVDDGTYAAGEAIPSTVQLAAEFDVSTSTMRKALVALIEDGTLWAEPGMGTYARDAEKPPTQDG</sequence>
<reference evidence="6" key="1">
    <citation type="submission" date="2017-11" db="EMBL/GenBank/DDBJ databases">
        <authorList>
            <person name="Han C.G."/>
        </authorList>
    </citation>
    <scope>NUCLEOTIDE SEQUENCE [LARGE SCALE GENOMIC DNA]</scope>
</reference>
<name>A0A2H5BLU5_9CAUD</name>
<evidence type="ECO:0000256" key="3">
    <source>
        <dbReference type="ARBA" id="ARBA00023163"/>
    </source>
</evidence>
<dbReference type="InterPro" id="IPR036388">
    <property type="entry name" value="WH-like_DNA-bd_sf"/>
</dbReference>
<dbReference type="InterPro" id="IPR050679">
    <property type="entry name" value="Bact_HTH_transcr_reg"/>
</dbReference>
<accession>A0A2H5BLU5</accession>
<dbReference type="EMBL" id="MG593802">
    <property type="protein sequence ID" value="AUG87235.1"/>
    <property type="molecule type" value="Genomic_DNA"/>
</dbReference>
<evidence type="ECO:0000256" key="1">
    <source>
        <dbReference type="ARBA" id="ARBA00023015"/>
    </source>
</evidence>
<dbReference type="Pfam" id="PF00392">
    <property type="entry name" value="GntR"/>
    <property type="match status" value="1"/>
</dbReference>
<dbReference type="SMART" id="SM00345">
    <property type="entry name" value="HTH_GNTR"/>
    <property type="match status" value="1"/>
</dbReference>
<dbReference type="SUPFAM" id="SSF46785">
    <property type="entry name" value="Winged helix' DNA-binding domain"/>
    <property type="match status" value="1"/>
</dbReference>
<dbReference type="PROSITE" id="PS50949">
    <property type="entry name" value="HTH_GNTR"/>
    <property type="match status" value="1"/>
</dbReference>
<keyword evidence="1" id="KW-0805">Transcription regulation</keyword>
<evidence type="ECO:0000256" key="2">
    <source>
        <dbReference type="ARBA" id="ARBA00023125"/>
    </source>
</evidence>
<dbReference type="Gene3D" id="1.10.10.10">
    <property type="entry name" value="Winged helix-like DNA-binding domain superfamily/Winged helix DNA-binding domain"/>
    <property type="match status" value="1"/>
</dbReference>
<gene>
    <name evidence="5" type="ORF">SEA_OMAR_51</name>
</gene>
<dbReference type="PANTHER" id="PTHR44846:SF1">
    <property type="entry name" value="MANNOSYL-D-GLYCERATE TRANSPORT_METABOLISM SYSTEM REPRESSOR MNGR-RELATED"/>
    <property type="match status" value="1"/>
</dbReference>
<dbReference type="Proteomes" id="UP000241892">
    <property type="component" value="Segment"/>
</dbReference>
<keyword evidence="2" id="KW-0238">DNA-binding</keyword>
<dbReference type="GO" id="GO:0003700">
    <property type="term" value="F:DNA-binding transcription factor activity"/>
    <property type="evidence" value="ECO:0007669"/>
    <property type="project" value="InterPro"/>
</dbReference>
<dbReference type="InterPro" id="IPR000524">
    <property type="entry name" value="Tscrpt_reg_HTH_GntR"/>
</dbReference>
<proteinExistence type="predicted"/>
<dbReference type="InterPro" id="IPR036390">
    <property type="entry name" value="WH_DNA-bd_sf"/>
</dbReference>
<evidence type="ECO:0000259" key="4">
    <source>
        <dbReference type="PROSITE" id="PS50949"/>
    </source>
</evidence>
<evidence type="ECO:0000313" key="6">
    <source>
        <dbReference type="Proteomes" id="UP000241892"/>
    </source>
</evidence>
<dbReference type="CDD" id="cd07377">
    <property type="entry name" value="WHTH_GntR"/>
    <property type="match status" value="1"/>
</dbReference>
<dbReference type="PANTHER" id="PTHR44846">
    <property type="entry name" value="MANNOSYL-D-GLYCERATE TRANSPORT/METABOLISM SYSTEM REPRESSOR MNGR-RELATED"/>
    <property type="match status" value="1"/>
</dbReference>
<dbReference type="GO" id="GO:0003677">
    <property type="term" value="F:DNA binding"/>
    <property type="evidence" value="ECO:0007669"/>
    <property type="project" value="UniProtKB-KW"/>
</dbReference>
<dbReference type="GO" id="GO:0045892">
    <property type="term" value="P:negative regulation of DNA-templated transcription"/>
    <property type="evidence" value="ECO:0007669"/>
    <property type="project" value="TreeGrafter"/>
</dbReference>
<organism evidence="5 6">
    <name type="scientific">Streptomyces phage Omar</name>
    <dbReference type="NCBI Taxonomy" id="2059882"/>
    <lineage>
        <taxon>Viruses</taxon>
        <taxon>Duplodnaviria</taxon>
        <taxon>Heunggongvirae</taxon>
        <taxon>Uroviricota</taxon>
        <taxon>Caudoviricetes</taxon>
        <taxon>Arquatrovirinae</taxon>
        <taxon>Omarvirus</taxon>
        <taxon>Omarvirus omar</taxon>
    </lineage>
</organism>
<protein>
    <submittedName>
        <fullName evidence="5">Helix-turn-helix DNA binding domain protein</fullName>
    </submittedName>
</protein>